<dbReference type="Gene3D" id="3.40.50.300">
    <property type="entry name" value="P-loop containing nucleotide triphosphate hydrolases"/>
    <property type="match status" value="1"/>
</dbReference>
<evidence type="ECO:0000259" key="2">
    <source>
        <dbReference type="PROSITE" id="PS50837"/>
    </source>
</evidence>
<evidence type="ECO:0000256" key="1">
    <source>
        <dbReference type="ARBA" id="ARBA00022737"/>
    </source>
</evidence>
<keyword evidence="1" id="KW-0677">Repeat</keyword>
<dbReference type="PROSITE" id="PS50837">
    <property type="entry name" value="NACHT"/>
    <property type="match status" value="1"/>
</dbReference>
<accession>A0AAV9PV24</accession>
<sequence>MLPGPNPRCNLPQPAMETFGKGLEECFEEILNTLRKLDHFGRSYSPSIFLVYAHDKPNSSDAHVRCVHHLIKWLQKVGAQIFSDRSLLFGVSHRESGNDAVRDILANQICLLPFGNSAGNKEVISRVDKVLLCGSNVLREYYESDPDEVRELFSSFRANGEIHHVHTELAFLQVRCTHASANNHGIIPIALNGDLMEYVPFLEHSNLVIKLQSTTKLPDQHKLFFKVLKQLYIYYGQDIDEFADCYDRVSDRLRRSVNDELESRRLIATEINKAISACNERATAILSELQRRGEPTESHNILEDAITNSLRDLQATDPELDVQRIERSKNPLLKDCYAWVLDDPTLQGWRDGDTSPLLWIKGDPGKGKTMLIIALARELGKSPPGNPRPVAFFFCQNTDPRLNTATSILRGLIWRLATQDAELANIFHKTYQSNSNQLHGPNAIYALFQTLSKMLGVSSRTFTLVDALGECTSGTEREQLLSLIVEHAKSSKTKWLVSSRHDIDIKKVLINEGRMLSLELNEQHISQAVRAFIEQKSNELAKINECSSELNEKVKEELIAKSHSTFLWVALACKRLRKVPSRKALSTLQNYPRAYQISMHG</sequence>
<dbReference type="SUPFAM" id="SSF52540">
    <property type="entry name" value="P-loop containing nucleoside triphosphate hydrolases"/>
    <property type="match status" value="1"/>
</dbReference>
<dbReference type="InterPro" id="IPR056884">
    <property type="entry name" value="NPHP3-like_N"/>
</dbReference>
<dbReference type="PANTHER" id="PTHR10039:SF14">
    <property type="entry name" value="NACHT DOMAIN-CONTAINING PROTEIN"/>
    <property type="match status" value="1"/>
</dbReference>
<dbReference type="AlphaFoldDB" id="A0AAV9PV24"/>
<dbReference type="EMBL" id="JAXLQG010000036">
    <property type="protein sequence ID" value="KAK5527686.1"/>
    <property type="molecule type" value="Genomic_DNA"/>
</dbReference>
<reference evidence="3 4" key="1">
    <citation type="submission" date="2023-06" db="EMBL/GenBank/DDBJ databases">
        <title>Black Yeasts Isolated from many extreme environments.</title>
        <authorList>
            <person name="Coleine C."/>
            <person name="Stajich J.E."/>
            <person name="Selbmann L."/>
        </authorList>
    </citation>
    <scope>NUCLEOTIDE SEQUENCE [LARGE SCALE GENOMIC DNA]</scope>
    <source>
        <strain evidence="3 4">CCFEE 5887</strain>
    </source>
</reference>
<keyword evidence="4" id="KW-1185">Reference proteome</keyword>
<dbReference type="Proteomes" id="UP001345827">
    <property type="component" value="Unassembled WGS sequence"/>
</dbReference>
<dbReference type="InterPro" id="IPR027417">
    <property type="entry name" value="P-loop_NTPase"/>
</dbReference>
<proteinExistence type="predicted"/>
<organism evidence="3 4">
    <name type="scientific">Vermiconidia calcicola</name>
    <dbReference type="NCBI Taxonomy" id="1690605"/>
    <lineage>
        <taxon>Eukaryota</taxon>
        <taxon>Fungi</taxon>
        <taxon>Dikarya</taxon>
        <taxon>Ascomycota</taxon>
        <taxon>Pezizomycotina</taxon>
        <taxon>Dothideomycetes</taxon>
        <taxon>Dothideomycetidae</taxon>
        <taxon>Mycosphaerellales</taxon>
        <taxon>Extremaceae</taxon>
        <taxon>Vermiconidia</taxon>
    </lineage>
</organism>
<evidence type="ECO:0000313" key="4">
    <source>
        <dbReference type="Proteomes" id="UP001345827"/>
    </source>
</evidence>
<name>A0AAV9PV24_9PEZI</name>
<dbReference type="Pfam" id="PF24883">
    <property type="entry name" value="NPHP3_N"/>
    <property type="match status" value="1"/>
</dbReference>
<evidence type="ECO:0000313" key="3">
    <source>
        <dbReference type="EMBL" id="KAK5527686.1"/>
    </source>
</evidence>
<comment type="caution">
    <text evidence="3">The sequence shown here is derived from an EMBL/GenBank/DDBJ whole genome shotgun (WGS) entry which is preliminary data.</text>
</comment>
<dbReference type="PANTHER" id="PTHR10039">
    <property type="entry name" value="AMELOGENIN"/>
    <property type="match status" value="1"/>
</dbReference>
<feature type="domain" description="NACHT" evidence="2">
    <location>
        <begin position="356"/>
        <end position="500"/>
    </location>
</feature>
<dbReference type="InterPro" id="IPR007111">
    <property type="entry name" value="NACHT_NTPase"/>
</dbReference>
<gene>
    <name evidence="3" type="ORF">LTR25_010964</name>
</gene>
<protein>
    <recommendedName>
        <fullName evidence="2">NACHT domain-containing protein</fullName>
    </recommendedName>
</protein>